<dbReference type="Proteomes" id="UP000324255">
    <property type="component" value="Unassembled WGS sequence"/>
</dbReference>
<dbReference type="RefSeq" id="WP_150015957.1">
    <property type="nucleotide sequence ID" value="NZ_VWVM01000040.1"/>
</dbReference>
<dbReference type="AlphaFoldDB" id="A0AB34CC32"/>
<name>A0AB34CC32_9GAMM</name>
<organism evidence="1 2">
    <name type="scientific">Candidatus Pantoea gossypiicola</name>
    <dbReference type="NCBI Taxonomy" id="2608008"/>
    <lineage>
        <taxon>Bacteria</taxon>
        <taxon>Pseudomonadati</taxon>
        <taxon>Pseudomonadota</taxon>
        <taxon>Gammaproteobacteria</taxon>
        <taxon>Enterobacterales</taxon>
        <taxon>Erwiniaceae</taxon>
        <taxon>Pantoea</taxon>
    </lineage>
</organism>
<sequence length="144" mass="16059">MARFDIKQIHLMLNERVITGFTAENNAIDYKYAKDAGEYAIGAHGTGVFISNPDESTVLTLRMLQHHPDVAWLNQQRALQRKSLKSFTPFSLIITDLMNDDVATGSKGFFTALPAYTRGAQHNPGVFTLTFETGTMLLMNGIDY</sequence>
<reference evidence="1 2" key="1">
    <citation type="submission" date="2019-09" db="EMBL/GenBank/DDBJ databases">
        <title>Genomic diversity of phyloplane-associated Pantoea species in Pakistan cotton crop.</title>
        <authorList>
            <person name="Tufail M.R."/>
            <person name="Cook D.R."/>
        </authorList>
    </citation>
    <scope>NUCLEOTIDE SEQUENCE [LARGE SCALE GENOMIC DNA]</scope>
    <source>
        <strain evidence="1 2">B_8</strain>
    </source>
</reference>
<dbReference type="EMBL" id="VWVM01000040">
    <property type="protein sequence ID" value="KAA6117889.1"/>
    <property type="molecule type" value="Genomic_DNA"/>
</dbReference>
<gene>
    <name evidence="1" type="ORF">F3I20_23520</name>
</gene>
<accession>A0AB34CC32</accession>
<evidence type="ECO:0000313" key="1">
    <source>
        <dbReference type="EMBL" id="KAA6117889.1"/>
    </source>
</evidence>
<comment type="caution">
    <text evidence="1">The sequence shown here is derived from an EMBL/GenBank/DDBJ whole genome shotgun (WGS) entry which is preliminary data.</text>
</comment>
<proteinExistence type="predicted"/>
<keyword evidence="2" id="KW-1185">Reference proteome</keyword>
<evidence type="ECO:0000313" key="2">
    <source>
        <dbReference type="Proteomes" id="UP000324255"/>
    </source>
</evidence>
<protein>
    <submittedName>
        <fullName evidence="1">DUF3277 domain-containing protein</fullName>
    </submittedName>
</protein>